<dbReference type="EMBL" id="CP132508">
    <property type="protein sequence ID" value="WPD18689.1"/>
    <property type="molecule type" value="Genomic_DNA"/>
</dbReference>
<dbReference type="RefSeq" id="WP_318750491.1">
    <property type="nucleotide sequence ID" value="NZ_CP132508.1"/>
</dbReference>
<sequence>MAPWWRRVTAGLTVAVLAGAVAWLFTPAGGAWREAALAVLGGGREPDAERIQAISQSLAAATPEELERAEKNVRAVHERMNQIAGWGHLSLLRDRQSPAWDAVREVLEGDALRFLRDVAPRLTPASVGRDLQAFAKALEEGYARRDADRVRVAHRIVHDLDYFVFNHETVPGGDRHYWGATITLEGEDALAQEVLGPAGEAGTPAGGRP</sequence>
<protein>
    <submittedName>
        <fullName evidence="1">Uncharacterized protein</fullName>
    </submittedName>
</protein>
<gene>
    <name evidence="1" type="ORF">Q5761_10030</name>
</gene>
<organism evidence="1 2">
    <name type="scientific">Thermaerobacter composti</name>
    <dbReference type="NCBI Taxonomy" id="554949"/>
    <lineage>
        <taxon>Bacteria</taxon>
        <taxon>Bacillati</taxon>
        <taxon>Bacillota</taxon>
        <taxon>Clostridia</taxon>
        <taxon>Eubacteriales</taxon>
        <taxon>Clostridiales Family XVII. Incertae Sedis</taxon>
        <taxon>Thermaerobacter</taxon>
    </lineage>
</organism>
<evidence type="ECO:0000313" key="2">
    <source>
        <dbReference type="Proteomes" id="UP001304683"/>
    </source>
</evidence>
<dbReference type="Proteomes" id="UP001304683">
    <property type="component" value="Chromosome"/>
</dbReference>
<reference evidence="1 2" key="1">
    <citation type="submission" date="2023-08" db="EMBL/GenBank/DDBJ databases">
        <title>Genome sequence of Thermaerobacter compostii strain Ins1, a spore-forming filamentous bacterium isolated from a deep geothermal reservoir.</title>
        <authorList>
            <person name="Bregnard D."/>
            <person name="Gonzalez D."/>
            <person name="Junier P."/>
        </authorList>
    </citation>
    <scope>NUCLEOTIDE SEQUENCE [LARGE SCALE GENOMIC DNA]</scope>
    <source>
        <strain evidence="1 2">Ins1</strain>
    </source>
</reference>
<keyword evidence="2" id="KW-1185">Reference proteome</keyword>
<name>A0ABZ0QMJ1_9FIRM</name>
<evidence type="ECO:0000313" key="1">
    <source>
        <dbReference type="EMBL" id="WPD18689.1"/>
    </source>
</evidence>
<proteinExistence type="predicted"/>
<accession>A0ABZ0QMJ1</accession>